<dbReference type="AlphaFoldDB" id="A0A1T5DKF0"/>
<dbReference type="Proteomes" id="UP000190897">
    <property type="component" value="Unassembled WGS sequence"/>
</dbReference>
<evidence type="ECO:0000256" key="1">
    <source>
        <dbReference type="SAM" id="MobiDB-lite"/>
    </source>
</evidence>
<keyword evidence="3" id="KW-1185">Reference proteome</keyword>
<sequence>MPIVINEVVIRATVTERLPGCGDTKTPEPGEDANTGTAGGASTEQIAEQIFEILKAKRER</sequence>
<proteinExistence type="predicted"/>
<dbReference type="InterPro" id="IPR045459">
    <property type="entry name" value="DUF5908"/>
</dbReference>
<organism evidence="2 3">
    <name type="scientific">Dyadobacter psychrophilus</name>
    <dbReference type="NCBI Taxonomy" id="651661"/>
    <lineage>
        <taxon>Bacteria</taxon>
        <taxon>Pseudomonadati</taxon>
        <taxon>Bacteroidota</taxon>
        <taxon>Cytophagia</taxon>
        <taxon>Cytophagales</taxon>
        <taxon>Spirosomataceae</taxon>
        <taxon>Dyadobacter</taxon>
    </lineage>
</organism>
<gene>
    <name evidence="2" type="ORF">SAMN05660293_01683</name>
</gene>
<name>A0A1T5DKF0_9BACT</name>
<evidence type="ECO:0000313" key="3">
    <source>
        <dbReference type="Proteomes" id="UP000190897"/>
    </source>
</evidence>
<dbReference type="RefSeq" id="WP_082214242.1">
    <property type="nucleotide sequence ID" value="NZ_FUZA01000002.1"/>
</dbReference>
<evidence type="ECO:0000313" key="2">
    <source>
        <dbReference type="EMBL" id="SKB72117.1"/>
    </source>
</evidence>
<reference evidence="3" key="1">
    <citation type="submission" date="2017-02" db="EMBL/GenBank/DDBJ databases">
        <authorList>
            <person name="Varghese N."/>
            <person name="Submissions S."/>
        </authorList>
    </citation>
    <scope>NUCLEOTIDE SEQUENCE [LARGE SCALE GENOMIC DNA]</scope>
    <source>
        <strain evidence="3">DSM 22270</strain>
    </source>
</reference>
<dbReference type="STRING" id="651661.SAMN05660293_01683"/>
<dbReference type="OrthoDB" id="5570459at2"/>
<accession>A0A1T5DKF0</accession>
<protein>
    <submittedName>
        <fullName evidence="2">Uncharacterized protein</fullName>
    </submittedName>
</protein>
<dbReference type="Pfam" id="PF19265">
    <property type="entry name" value="DUF5908"/>
    <property type="match status" value="1"/>
</dbReference>
<feature type="region of interest" description="Disordered" evidence="1">
    <location>
        <begin position="18"/>
        <end position="42"/>
    </location>
</feature>
<dbReference type="EMBL" id="FUZA01000002">
    <property type="protein sequence ID" value="SKB72117.1"/>
    <property type="molecule type" value="Genomic_DNA"/>
</dbReference>